<feature type="region of interest" description="Disordered" evidence="1">
    <location>
        <begin position="1"/>
        <end position="53"/>
    </location>
</feature>
<comment type="caution">
    <text evidence="2">The sequence shown here is derived from an EMBL/GenBank/DDBJ whole genome shotgun (WGS) entry which is preliminary data.</text>
</comment>
<dbReference type="AlphaFoldDB" id="F3CHJ0"/>
<evidence type="ECO:0000256" key="1">
    <source>
        <dbReference type="SAM" id="MobiDB-lite"/>
    </source>
</evidence>
<dbReference type="Proteomes" id="UP000005466">
    <property type="component" value="Unassembled WGS sequence"/>
</dbReference>
<name>F3CHJ0_PSESG</name>
<organism evidence="2 3">
    <name type="scientific">Pseudomonas savastanoi pv. glycinea str. race 4</name>
    <dbReference type="NCBI Taxonomy" id="875330"/>
    <lineage>
        <taxon>Bacteria</taxon>
        <taxon>Pseudomonadati</taxon>
        <taxon>Pseudomonadota</taxon>
        <taxon>Gammaproteobacteria</taxon>
        <taxon>Pseudomonadales</taxon>
        <taxon>Pseudomonadaceae</taxon>
        <taxon>Pseudomonas</taxon>
    </lineage>
</organism>
<protein>
    <submittedName>
        <fullName evidence="2">Uncharacterized protein</fullName>
    </submittedName>
</protein>
<feature type="compositionally biased region" description="Acidic residues" evidence="1">
    <location>
        <begin position="1"/>
        <end position="11"/>
    </location>
</feature>
<evidence type="ECO:0000313" key="2">
    <source>
        <dbReference type="EMBL" id="EGH18732.1"/>
    </source>
</evidence>
<feature type="non-terminal residue" evidence="2">
    <location>
        <position position="53"/>
    </location>
</feature>
<feature type="non-terminal residue" evidence="2">
    <location>
        <position position="1"/>
    </location>
</feature>
<evidence type="ECO:0000313" key="3">
    <source>
        <dbReference type="Proteomes" id="UP000005466"/>
    </source>
</evidence>
<reference evidence="2 3" key="1">
    <citation type="journal article" date="2011" name="PLoS Pathog.">
        <title>Dynamic evolution of pathogenicity revealed by sequencing and comparative genomics of 19 Pseudomonas syringae isolates.</title>
        <authorList>
            <person name="Baltrus D.A."/>
            <person name="Nishimura M.T."/>
            <person name="Romanchuk A."/>
            <person name="Chang J.H."/>
            <person name="Mukhtar M.S."/>
            <person name="Cherkis K."/>
            <person name="Roach J."/>
            <person name="Grant S.R."/>
            <person name="Jones C.D."/>
            <person name="Dangl J.L."/>
        </authorList>
    </citation>
    <scope>NUCLEOTIDE SEQUENCE [LARGE SCALE GENOMIC DNA]</scope>
    <source>
        <strain evidence="3">race 4</strain>
    </source>
</reference>
<sequence>QSSPESTDDDQIPFSLPTKPPARLSQPKQAEADIPVFETTPATDTAKNSTDSA</sequence>
<proteinExistence type="predicted"/>
<gene>
    <name evidence="2" type="ORF">Pgy4_37816</name>
</gene>
<accession>F3CHJ0</accession>
<dbReference type="EMBL" id="ADWY01003089">
    <property type="protein sequence ID" value="EGH18732.1"/>
    <property type="molecule type" value="Genomic_DNA"/>
</dbReference>
<feature type="compositionally biased region" description="Polar residues" evidence="1">
    <location>
        <begin position="40"/>
        <end position="53"/>
    </location>
</feature>